<dbReference type="PROSITE" id="PS50042">
    <property type="entry name" value="CNMP_BINDING_3"/>
    <property type="match status" value="1"/>
</dbReference>
<evidence type="ECO:0000256" key="2">
    <source>
        <dbReference type="ARBA" id="ARBA00022552"/>
    </source>
</evidence>
<keyword evidence="5 6" id="KW-0949">S-adenosyl-L-methionine</keyword>
<dbReference type="GO" id="GO:0071424">
    <property type="term" value="F:rRNA (cytosine-N4-)-methyltransferase activity"/>
    <property type="evidence" value="ECO:0007669"/>
    <property type="project" value="UniProtKB-UniRule"/>
</dbReference>
<name>A0A146GAM2_TERSA</name>
<evidence type="ECO:0000256" key="4">
    <source>
        <dbReference type="ARBA" id="ARBA00022679"/>
    </source>
</evidence>
<feature type="domain" description="Cyclic nucleotide-binding" evidence="7">
    <location>
        <begin position="133"/>
        <end position="187"/>
    </location>
</feature>
<evidence type="ECO:0000313" key="8">
    <source>
        <dbReference type="EMBL" id="GAT34303.1"/>
    </source>
</evidence>
<dbReference type="Gene3D" id="1.10.150.170">
    <property type="entry name" value="Putative methyltransferase TM0872, insert domain"/>
    <property type="match status" value="1"/>
</dbReference>
<feature type="binding site" evidence="6">
    <location>
        <position position="73"/>
    </location>
    <ligand>
        <name>S-adenosyl-L-methionine</name>
        <dbReference type="ChEBI" id="CHEBI:59789"/>
    </ligand>
</feature>
<dbReference type="Proteomes" id="UP000076023">
    <property type="component" value="Unassembled WGS sequence"/>
</dbReference>
<organism evidence="8 9">
    <name type="scientific">Terrimicrobium sacchariphilum</name>
    <dbReference type="NCBI Taxonomy" id="690879"/>
    <lineage>
        <taxon>Bacteria</taxon>
        <taxon>Pseudomonadati</taxon>
        <taxon>Verrucomicrobiota</taxon>
        <taxon>Terrimicrobiia</taxon>
        <taxon>Terrimicrobiales</taxon>
        <taxon>Terrimicrobiaceae</taxon>
        <taxon>Terrimicrobium</taxon>
    </lineage>
</organism>
<dbReference type="InterPro" id="IPR002903">
    <property type="entry name" value="RsmH"/>
</dbReference>
<proteinExistence type="inferred from homology"/>
<comment type="function">
    <text evidence="6">Specifically methylates the N4 position of cytidine in position 1402 (C1402) of 16S rRNA.</text>
</comment>
<comment type="subcellular location">
    <subcellularLocation>
        <location evidence="6">Cytoplasm</location>
    </subcellularLocation>
</comment>
<accession>A0A146GAM2</accession>
<evidence type="ECO:0000256" key="5">
    <source>
        <dbReference type="ARBA" id="ARBA00022691"/>
    </source>
</evidence>
<dbReference type="HAMAP" id="MF_01007">
    <property type="entry name" value="16SrRNA_methyltr_H"/>
    <property type="match status" value="1"/>
</dbReference>
<evidence type="ECO:0000259" key="7">
    <source>
        <dbReference type="PROSITE" id="PS50042"/>
    </source>
</evidence>
<evidence type="ECO:0000256" key="6">
    <source>
        <dbReference type="HAMAP-Rule" id="MF_01007"/>
    </source>
</evidence>
<feature type="binding site" evidence="6">
    <location>
        <position position="121"/>
    </location>
    <ligand>
        <name>S-adenosyl-L-methionine</name>
        <dbReference type="ChEBI" id="CHEBI:59789"/>
    </ligand>
</feature>
<dbReference type="SUPFAM" id="SSF53335">
    <property type="entry name" value="S-adenosyl-L-methionine-dependent methyltransferases"/>
    <property type="match status" value="1"/>
</dbReference>
<keyword evidence="4 6" id="KW-0808">Transferase</keyword>
<dbReference type="InterPro" id="IPR023397">
    <property type="entry name" value="SAM-dep_MeTrfase_MraW_recog"/>
</dbReference>
<protein>
    <recommendedName>
        <fullName evidence="6">Ribosomal RNA small subunit methyltransferase H</fullName>
        <ecNumber evidence="6">2.1.1.199</ecNumber>
    </recommendedName>
    <alternativeName>
        <fullName evidence="6">16S rRNA m(4)C1402 methyltransferase</fullName>
    </alternativeName>
    <alternativeName>
        <fullName evidence="6">rRNA (cytosine-N(4)-)-methyltransferase RsmH</fullName>
    </alternativeName>
</protein>
<dbReference type="PANTHER" id="PTHR11265:SF0">
    <property type="entry name" value="12S RRNA N4-METHYLCYTIDINE METHYLTRANSFERASE"/>
    <property type="match status" value="1"/>
</dbReference>
<evidence type="ECO:0000256" key="3">
    <source>
        <dbReference type="ARBA" id="ARBA00022603"/>
    </source>
</evidence>
<dbReference type="InParanoid" id="A0A146GAM2"/>
<dbReference type="NCBIfam" id="TIGR00006">
    <property type="entry name" value="16S rRNA (cytosine(1402)-N(4))-methyltransferase RsmH"/>
    <property type="match status" value="1"/>
</dbReference>
<keyword evidence="3 6" id="KW-0489">Methyltransferase</keyword>
<dbReference type="AlphaFoldDB" id="A0A146GAM2"/>
<keyword evidence="9" id="KW-1185">Reference proteome</keyword>
<reference evidence="9" key="1">
    <citation type="journal article" date="2017" name="Genome Announc.">
        <title>Draft Genome Sequence of Terrimicrobium sacchariphilum NM-5T, a Facultative Anaerobic Soil Bacterium of the Class Spartobacteria.</title>
        <authorList>
            <person name="Qiu Y.L."/>
            <person name="Tourlousse D.M."/>
            <person name="Matsuura N."/>
            <person name="Ohashi A."/>
            <person name="Sekiguchi Y."/>
        </authorList>
    </citation>
    <scope>NUCLEOTIDE SEQUENCE [LARGE SCALE GENOMIC DNA]</scope>
    <source>
        <strain evidence="9">NM-5</strain>
    </source>
</reference>
<sequence length="328" mass="36507">MKSWDFEDQALLILEKPTDSESSSGSYHIPVMADEVVALLRPAPGMLFLDGTAGGGGHTEKLLQHGADVIALDQDSDAIAQCHDRLATYGRRVQIVQSNFRHADTVLAGLGIDKVGGALIDVGVSSHQLDTAGRGFAMMKDGPLDMRMDRESPRTAADIVNTESVGELARIFREYGEEPRAMHIAARLVAAREKRQILTTFDLTAAIASIIPRTGPRHPATRIFQALRIAVNDELGVIREGLEVISQRLAHGARFAVITFHSLEDRIVKNYFRDKSTEWIDRPEWPEPRRNPERIFRLLTPRPIDPSKEEVEANPRSRSAKLRVVERI</sequence>
<evidence type="ECO:0000313" key="9">
    <source>
        <dbReference type="Proteomes" id="UP000076023"/>
    </source>
</evidence>
<dbReference type="STRING" id="690879.TSACC_22728"/>
<comment type="catalytic activity">
    <reaction evidence="6">
        <text>cytidine(1402) in 16S rRNA + S-adenosyl-L-methionine = N(4)-methylcytidine(1402) in 16S rRNA + S-adenosyl-L-homocysteine + H(+)</text>
        <dbReference type="Rhea" id="RHEA:42928"/>
        <dbReference type="Rhea" id="RHEA-COMP:10286"/>
        <dbReference type="Rhea" id="RHEA-COMP:10287"/>
        <dbReference type="ChEBI" id="CHEBI:15378"/>
        <dbReference type="ChEBI" id="CHEBI:57856"/>
        <dbReference type="ChEBI" id="CHEBI:59789"/>
        <dbReference type="ChEBI" id="CHEBI:74506"/>
        <dbReference type="ChEBI" id="CHEBI:82748"/>
        <dbReference type="EC" id="2.1.1.199"/>
    </reaction>
</comment>
<keyword evidence="2 6" id="KW-0698">rRNA processing</keyword>
<gene>
    <name evidence="6" type="primary">rsmH</name>
    <name evidence="8" type="ORF">TSACC_22728</name>
</gene>
<dbReference type="GO" id="GO:0005737">
    <property type="term" value="C:cytoplasm"/>
    <property type="evidence" value="ECO:0007669"/>
    <property type="project" value="UniProtKB-SubCell"/>
</dbReference>
<dbReference type="SUPFAM" id="SSF81799">
    <property type="entry name" value="Putative methyltransferase TM0872, insert domain"/>
    <property type="match status" value="1"/>
</dbReference>
<dbReference type="InterPro" id="IPR029063">
    <property type="entry name" value="SAM-dependent_MTases_sf"/>
</dbReference>
<comment type="similarity">
    <text evidence="1 6">Belongs to the methyltransferase superfamily. RsmH family.</text>
</comment>
<dbReference type="OrthoDB" id="9806637at2"/>
<feature type="binding site" evidence="6">
    <location>
        <position position="100"/>
    </location>
    <ligand>
        <name>S-adenosyl-L-methionine</name>
        <dbReference type="ChEBI" id="CHEBI:59789"/>
    </ligand>
</feature>
<feature type="binding site" evidence="6">
    <location>
        <position position="128"/>
    </location>
    <ligand>
        <name>S-adenosyl-L-methionine</name>
        <dbReference type="ChEBI" id="CHEBI:59789"/>
    </ligand>
</feature>
<dbReference type="PANTHER" id="PTHR11265">
    <property type="entry name" value="S-ADENOSYL-METHYLTRANSFERASE MRAW"/>
    <property type="match status" value="1"/>
</dbReference>
<dbReference type="PIRSF" id="PIRSF004486">
    <property type="entry name" value="MraW"/>
    <property type="match status" value="1"/>
</dbReference>
<dbReference type="Pfam" id="PF01795">
    <property type="entry name" value="Methyltransf_5"/>
    <property type="match status" value="1"/>
</dbReference>
<comment type="caution">
    <text evidence="8">The sequence shown here is derived from an EMBL/GenBank/DDBJ whole genome shotgun (WGS) entry which is preliminary data.</text>
</comment>
<evidence type="ECO:0000256" key="1">
    <source>
        <dbReference type="ARBA" id="ARBA00010396"/>
    </source>
</evidence>
<dbReference type="EMBL" id="BDCO01000002">
    <property type="protein sequence ID" value="GAT34303.1"/>
    <property type="molecule type" value="Genomic_DNA"/>
</dbReference>
<dbReference type="InterPro" id="IPR000595">
    <property type="entry name" value="cNMP-bd_dom"/>
</dbReference>
<feature type="binding site" evidence="6">
    <location>
        <begin position="56"/>
        <end position="58"/>
    </location>
    <ligand>
        <name>S-adenosyl-L-methionine</name>
        <dbReference type="ChEBI" id="CHEBI:59789"/>
    </ligand>
</feature>
<dbReference type="EC" id="2.1.1.199" evidence="6"/>
<keyword evidence="6" id="KW-0963">Cytoplasm</keyword>
<dbReference type="GO" id="GO:0070475">
    <property type="term" value="P:rRNA base methylation"/>
    <property type="evidence" value="ECO:0007669"/>
    <property type="project" value="UniProtKB-UniRule"/>
</dbReference>
<dbReference type="FunCoup" id="A0A146GAM2">
    <property type="interactions" value="557"/>
</dbReference>
<dbReference type="Gene3D" id="3.40.50.150">
    <property type="entry name" value="Vaccinia Virus protein VP39"/>
    <property type="match status" value="1"/>
</dbReference>
<dbReference type="RefSeq" id="WP_075079943.1">
    <property type="nucleotide sequence ID" value="NZ_BDCO01000002.1"/>
</dbReference>